<dbReference type="Gene3D" id="3.20.20.80">
    <property type="entry name" value="Glycosidases"/>
    <property type="match status" value="1"/>
</dbReference>
<protein>
    <submittedName>
        <fullName evidence="3">DUF1906 domain-containing protein</fullName>
    </submittedName>
</protein>
<keyword evidence="1" id="KW-0732">Signal</keyword>
<dbReference type="RefSeq" id="WP_211697133.1">
    <property type="nucleotide sequence ID" value="NZ_CP046600.1"/>
</dbReference>
<dbReference type="Proteomes" id="UP000682202">
    <property type="component" value="Chromosome"/>
</dbReference>
<proteinExistence type="predicted"/>
<dbReference type="AlphaFoldDB" id="A0A975PVG5"/>
<organism evidence="3 4">
    <name type="scientific">Mycobacterium spongiae</name>
    <dbReference type="NCBI Taxonomy" id="886343"/>
    <lineage>
        <taxon>Bacteria</taxon>
        <taxon>Bacillati</taxon>
        <taxon>Actinomycetota</taxon>
        <taxon>Actinomycetes</taxon>
        <taxon>Mycobacteriales</taxon>
        <taxon>Mycobacteriaceae</taxon>
        <taxon>Mycobacterium</taxon>
    </lineage>
</organism>
<evidence type="ECO:0000313" key="4">
    <source>
        <dbReference type="Proteomes" id="UP000682202"/>
    </source>
</evidence>
<evidence type="ECO:0000259" key="2">
    <source>
        <dbReference type="Pfam" id="PF08924"/>
    </source>
</evidence>
<keyword evidence="4" id="KW-1185">Reference proteome</keyword>
<dbReference type="InterPro" id="IPR006311">
    <property type="entry name" value="TAT_signal"/>
</dbReference>
<dbReference type="PROSITE" id="PS51318">
    <property type="entry name" value="TAT"/>
    <property type="match status" value="1"/>
</dbReference>
<accession>A0A975PVG5</accession>
<dbReference type="SUPFAM" id="SSF51445">
    <property type="entry name" value="(Trans)glycosidases"/>
    <property type="match status" value="1"/>
</dbReference>
<sequence length="260" mass="27836">MTPPVTRREILKYALAATPVLAAGPTVAATATAPTASADGLRLLDFATVLVQPEQIKSAGYDGALVYVSELRPGATFDFKPVTREFTDGLRALGLHVVSCYQYGKPGWPQSPSDFTRGYDGGVADATTALRLHNAAGGPNQAPIFFSVDEDIDSDTWETTAVQWFLGINSVLGVQRTGIYGGARQCRWAISDGVIGHSTSPGYRWAWQTRAWSQGERVAAAVLYQRVIVTASDPGVLIDGTSVDVDDVLAADFGQWDLVR</sequence>
<reference evidence="3" key="1">
    <citation type="submission" date="2019-12" db="EMBL/GenBank/DDBJ databases">
        <title>Mycobacterium spongiae sp. nov.</title>
        <authorList>
            <person name="Stinear T."/>
        </authorList>
    </citation>
    <scope>NUCLEOTIDE SEQUENCE</scope>
    <source>
        <strain evidence="3">FSD4b-SM</strain>
    </source>
</reference>
<dbReference type="InterPro" id="IPR015020">
    <property type="entry name" value="Rv2525c-like_Glyco_Hydro-like"/>
</dbReference>
<evidence type="ECO:0000256" key="1">
    <source>
        <dbReference type="SAM" id="SignalP"/>
    </source>
</evidence>
<gene>
    <name evidence="3" type="ORF">F6B93_00345</name>
</gene>
<dbReference type="Pfam" id="PF08924">
    <property type="entry name" value="Rv2525c_GlyHyd-like"/>
    <property type="match status" value="1"/>
</dbReference>
<feature type="chain" id="PRO_5038745237" evidence="1">
    <location>
        <begin position="29"/>
        <end position="260"/>
    </location>
</feature>
<feature type="signal peptide" evidence="1">
    <location>
        <begin position="1"/>
        <end position="28"/>
    </location>
</feature>
<name>A0A975PVG5_9MYCO</name>
<dbReference type="KEGG" id="mspg:F6B93_00345"/>
<feature type="domain" description="Rv2525c-like glycoside hydrolase-like" evidence="2">
    <location>
        <begin position="55"/>
        <end position="246"/>
    </location>
</feature>
<dbReference type="InterPro" id="IPR017853">
    <property type="entry name" value="GH"/>
</dbReference>
<evidence type="ECO:0000313" key="3">
    <source>
        <dbReference type="EMBL" id="QUR65729.1"/>
    </source>
</evidence>
<dbReference type="EMBL" id="CP046600">
    <property type="protein sequence ID" value="QUR65729.1"/>
    <property type="molecule type" value="Genomic_DNA"/>
</dbReference>